<dbReference type="EMBL" id="CAUYUE010000003">
    <property type="protein sequence ID" value="CAK0758348.1"/>
    <property type="molecule type" value="Genomic_DNA"/>
</dbReference>
<feature type="compositionally biased region" description="Low complexity" evidence="5">
    <location>
        <begin position="418"/>
        <end position="436"/>
    </location>
</feature>
<dbReference type="InterPro" id="IPR001357">
    <property type="entry name" value="BRCT_dom"/>
</dbReference>
<sequence>MGQRKKRGQAGNAVQYITRNQALKKLQLRLSEFRRLCILKGVHPREPKKKTQGQNKTYYHIKDINFLAHEPLLNKLRDAHAFERKIKRANAKKNRDLAERLQAMRPSYRLDHLVKERYPSFVDAVRDLDDPLTMVHLFATLPAEKLHGIPASVVQTSRRLALEWQAWVVRTAALRRTFVSVKGFYFQAEVVGQPVTWLVPHALSQVLPTDVDYRVMLTFLEFYQTLLQFVNFKLYNTLGVRYPPVVDPKLDEAAAGLASIMQDLAQGRASQQKLIDAAAAAATRPEHTAAAEQRQESLPAKLTGMRGNAENGTQDPDSTGAADAGAQQAAGAKSEMEADEEAGDSEDEELGSISSGEESDGDEEDAASEDDEEDADVDEHSEAAVAAGARGVAAAAGLSSHEVAGAQTQEEHAGVGLPAAEGPAEASPAAAAGGAAAADEDDEASLCGALLRGFVFFLGREVPREALLLIIRSFGGTVGWDGDGSPIREYDESISHQVVDRPTQGHKYLSRTYVQPQWVLDSANFRVLADAELYAPGKHPPPHLSPFVTYDDEGYVPDYAKAMLKLQEAANAARKRAAGMLEASTFMEIEASREAIEAVSADEAAVRAEQLYTAELREELAGRAGMDSAKHPEEALEQSTKGARKRAAAEVAEEGPTEDDMAATMLPRKQRNLYASIQKQNKAKRARAQDLEQRRAALAED</sequence>
<evidence type="ECO:0000256" key="3">
    <source>
        <dbReference type="ARBA" id="ARBA00023242"/>
    </source>
</evidence>
<dbReference type="GO" id="GO:0000466">
    <property type="term" value="P:maturation of 5.8S rRNA from tricistronic rRNA transcript (SSU-rRNA, 5.8S rRNA, LSU-rRNA)"/>
    <property type="evidence" value="ECO:0007669"/>
    <property type="project" value="UniProtKB-UniRule"/>
</dbReference>
<keyword evidence="3 4" id="KW-0539">Nucleus</keyword>
<feature type="compositionally biased region" description="Acidic residues" evidence="5">
    <location>
        <begin position="357"/>
        <end position="379"/>
    </location>
</feature>
<accession>A0AAV1HXX2</accession>
<evidence type="ECO:0000256" key="5">
    <source>
        <dbReference type="SAM" id="MobiDB-lite"/>
    </source>
</evidence>
<dbReference type="HAMAP" id="MF_03028">
    <property type="entry name" value="Pescadillo"/>
    <property type="match status" value="1"/>
</dbReference>
<comment type="function">
    <text evidence="4">Required for maturation of ribosomal RNAs and formation of the large ribosomal subunit.</text>
</comment>
<dbReference type="FunFam" id="3.40.50.10190:FF:000002">
    <property type="entry name" value="Pescadillo homolog"/>
    <property type="match status" value="1"/>
</dbReference>
<feature type="compositionally biased region" description="Acidic residues" evidence="5">
    <location>
        <begin position="651"/>
        <end position="661"/>
    </location>
</feature>
<dbReference type="InterPro" id="IPR010613">
    <property type="entry name" value="PES"/>
</dbReference>
<feature type="region of interest" description="Disordered" evidence="5">
    <location>
        <begin position="623"/>
        <end position="701"/>
    </location>
</feature>
<protein>
    <recommendedName>
        <fullName evidence="4">Pescadillo homolog</fullName>
    </recommendedName>
</protein>
<dbReference type="Gene3D" id="3.40.50.10190">
    <property type="entry name" value="BRCT domain"/>
    <property type="match status" value="1"/>
</dbReference>
<feature type="domain" description="BRCT" evidence="6">
    <location>
        <begin position="450"/>
        <end position="536"/>
    </location>
</feature>
<dbReference type="GO" id="GO:0070545">
    <property type="term" value="C:PeBoW complex"/>
    <property type="evidence" value="ECO:0007669"/>
    <property type="project" value="TreeGrafter"/>
</dbReference>
<keyword evidence="1 4" id="KW-0690">Ribosome biogenesis</keyword>
<dbReference type="AlphaFoldDB" id="A0AAV1HXX2"/>
<name>A0AAV1HXX2_9CHLO</name>
<evidence type="ECO:0000256" key="1">
    <source>
        <dbReference type="ARBA" id="ARBA00022517"/>
    </source>
</evidence>
<dbReference type="GO" id="GO:0030687">
    <property type="term" value="C:preribosome, large subunit precursor"/>
    <property type="evidence" value="ECO:0007669"/>
    <property type="project" value="UniProtKB-UniRule"/>
</dbReference>
<evidence type="ECO:0000259" key="6">
    <source>
        <dbReference type="PROSITE" id="PS50172"/>
    </source>
</evidence>
<evidence type="ECO:0000256" key="4">
    <source>
        <dbReference type="HAMAP-Rule" id="MF_03028"/>
    </source>
</evidence>
<comment type="subcellular location">
    <subcellularLocation>
        <location evidence="4">Nucleus</location>
        <location evidence="4">Nucleolus</location>
    </subcellularLocation>
    <subcellularLocation>
        <location evidence="4">Nucleus</location>
        <location evidence="4">Nucleoplasm</location>
    </subcellularLocation>
</comment>
<dbReference type="Pfam" id="PF06732">
    <property type="entry name" value="Pescadillo_N"/>
    <property type="match status" value="1"/>
</dbReference>
<dbReference type="CDD" id="cd17709">
    <property type="entry name" value="BRCT_pescadillo_like"/>
    <property type="match status" value="1"/>
</dbReference>
<feature type="compositionally biased region" description="Basic and acidic residues" evidence="5">
    <location>
        <begin position="687"/>
        <end position="701"/>
    </location>
</feature>
<keyword evidence="2 4" id="KW-0698">rRNA processing</keyword>
<dbReference type="GO" id="GO:0003723">
    <property type="term" value="F:RNA binding"/>
    <property type="evidence" value="ECO:0007669"/>
    <property type="project" value="TreeGrafter"/>
</dbReference>
<dbReference type="GO" id="GO:0000463">
    <property type="term" value="P:maturation of LSU-rRNA from tricistronic rRNA transcript (SSU-rRNA, 5.8S rRNA, LSU-rRNA)"/>
    <property type="evidence" value="ECO:0007669"/>
    <property type="project" value="UniProtKB-UniRule"/>
</dbReference>
<dbReference type="PANTHER" id="PTHR12221:SF6">
    <property type="entry name" value="PESCADILLO HOMOLOG"/>
    <property type="match status" value="1"/>
</dbReference>
<feature type="region of interest" description="Disordered" evidence="5">
    <location>
        <begin position="400"/>
        <end position="436"/>
    </location>
</feature>
<dbReference type="SUPFAM" id="SSF52113">
    <property type="entry name" value="BRCT domain"/>
    <property type="match status" value="1"/>
</dbReference>
<dbReference type="PROSITE" id="PS50172">
    <property type="entry name" value="BRCT"/>
    <property type="match status" value="1"/>
</dbReference>
<reference evidence="7 8" key="1">
    <citation type="submission" date="2023-10" db="EMBL/GenBank/DDBJ databases">
        <authorList>
            <person name="Maclean D."/>
            <person name="Macfadyen A."/>
        </authorList>
    </citation>
    <scope>NUCLEOTIDE SEQUENCE [LARGE SCALE GENOMIC DNA]</scope>
</reference>
<evidence type="ECO:0000313" key="8">
    <source>
        <dbReference type="Proteomes" id="UP001314263"/>
    </source>
</evidence>
<feature type="compositionally biased region" description="Basic and acidic residues" evidence="5">
    <location>
        <begin position="284"/>
        <end position="295"/>
    </location>
</feature>
<keyword evidence="8" id="KW-1185">Reference proteome</keyword>
<dbReference type="InterPro" id="IPR036420">
    <property type="entry name" value="BRCT_dom_sf"/>
</dbReference>
<feature type="compositionally biased region" description="Low complexity" evidence="5">
    <location>
        <begin position="320"/>
        <end position="332"/>
    </location>
</feature>
<feature type="region of interest" description="Disordered" evidence="5">
    <location>
        <begin position="278"/>
        <end position="381"/>
    </location>
</feature>
<comment type="similarity">
    <text evidence="4">Belongs to the pescadillo family.</text>
</comment>
<proteinExistence type="inferred from homology"/>
<dbReference type="Proteomes" id="UP001314263">
    <property type="component" value="Unassembled WGS sequence"/>
</dbReference>
<gene>
    <name evidence="7" type="ORF">CVIRNUC_002613</name>
</gene>
<comment type="caution">
    <text evidence="7">The sequence shown here is derived from an EMBL/GenBank/DDBJ whole genome shotgun (WGS) entry which is preliminary data.</text>
</comment>
<evidence type="ECO:0000256" key="2">
    <source>
        <dbReference type="ARBA" id="ARBA00022552"/>
    </source>
</evidence>
<evidence type="ECO:0000313" key="7">
    <source>
        <dbReference type="EMBL" id="CAK0758348.1"/>
    </source>
</evidence>
<dbReference type="PANTHER" id="PTHR12221">
    <property type="entry name" value="PESCADILLO - RELATED"/>
    <property type="match status" value="1"/>
</dbReference>
<organism evidence="7 8">
    <name type="scientific">Coccomyxa viridis</name>
    <dbReference type="NCBI Taxonomy" id="1274662"/>
    <lineage>
        <taxon>Eukaryota</taxon>
        <taxon>Viridiplantae</taxon>
        <taxon>Chlorophyta</taxon>
        <taxon>core chlorophytes</taxon>
        <taxon>Trebouxiophyceae</taxon>
        <taxon>Trebouxiophyceae incertae sedis</taxon>
        <taxon>Coccomyxaceae</taxon>
        <taxon>Coccomyxa</taxon>
    </lineage>
</organism>
<feature type="compositionally biased region" description="Acidic residues" evidence="5">
    <location>
        <begin position="337"/>
        <end position="350"/>
    </location>
</feature>
<dbReference type="GO" id="GO:0043021">
    <property type="term" value="F:ribonucleoprotein complex binding"/>
    <property type="evidence" value="ECO:0007669"/>
    <property type="project" value="UniProtKB-UniRule"/>
</dbReference>
<dbReference type="GO" id="GO:0005654">
    <property type="term" value="C:nucleoplasm"/>
    <property type="evidence" value="ECO:0007669"/>
    <property type="project" value="UniProtKB-SubCell"/>
</dbReference>